<dbReference type="PDB" id="8XHV">
    <property type="method" value="EM"/>
    <property type="resolution" value="2.81 A"/>
    <property type="chains" value="A=1-737"/>
</dbReference>
<organism evidence="7">
    <name type="scientific">Kurthia massiliensis</name>
    <dbReference type="NCBI Taxonomy" id="1033739"/>
    <lineage>
        <taxon>Bacteria</taxon>
        <taxon>Bacillati</taxon>
        <taxon>Bacillota</taxon>
        <taxon>Bacilli</taxon>
        <taxon>Bacillales</taxon>
        <taxon>Caryophanaceae</taxon>
        <taxon>Kurthia</taxon>
    </lineage>
</organism>
<feature type="domain" description="Piwi" evidence="3">
    <location>
        <begin position="417"/>
        <end position="724"/>
    </location>
</feature>
<comment type="similarity">
    <text evidence="1">Belongs to the argonaute family. Long pAgo subfamily.</text>
</comment>
<dbReference type="InterPro" id="IPR003165">
    <property type="entry name" value="Piwi"/>
</dbReference>
<dbReference type="EMDB" id="EMD-38354"/>
<accession>A0ABF7PQ65</accession>
<evidence type="ECO:0000313" key="5">
    <source>
        <dbReference type="PDB" id="8XHV"/>
    </source>
</evidence>
<dbReference type="PDB" id="8XK4">
    <property type="method" value="EM"/>
    <property type="resolution" value="2.94 A"/>
    <property type="chains" value="A=1-737"/>
</dbReference>
<dbReference type="PDB" id="8XHS">
    <property type="method" value="EM"/>
    <property type="resolution" value="2.85 A"/>
    <property type="chains" value="A=1-737"/>
</dbReference>
<evidence type="ECO:0000256" key="2">
    <source>
        <dbReference type="ARBA" id="ARBA00035032"/>
    </source>
</evidence>
<dbReference type="Pfam" id="PF02171">
    <property type="entry name" value="Piwi"/>
    <property type="match status" value="1"/>
</dbReference>
<dbReference type="AlphaFoldDB" id="A0ABF7PQ65"/>
<dbReference type="PANTHER" id="PTHR22891">
    <property type="entry name" value="EUKARYOTIC TRANSLATION INITIATION FACTOR 2C"/>
    <property type="match status" value="1"/>
</dbReference>
<dbReference type="RefSeq" id="WP_010289662.1">
    <property type="nucleotide sequence ID" value="NZ_CABKRJ010000005.1"/>
</dbReference>
<dbReference type="Gene3D" id="3.30.420.10">
    <property type="entry name" value="Ribonuclease H-like superfamily/Ribonuclease H"/>
    <property type="match status" value="1"/>
</dbReference>
<dbReference type="EMDB" id="EMD-38412"/>
<evidence type="ECO:0000313" key="7">
    <source>
        <dbReference type="PDB" id="8XK3"/>
    </source>
</evidence>
<dbReference type="PDB" id="8XJX">
    <property type="method" value="EM"/>
    <property type="resolution" value="2.78 A"/>
    <property type="chains" value="A=1-737"/>
</dbReference>
<evidence type="ECO:0000313" key="6">
    <source>
        <dbReference type="PDB" id="8XJW"/>
    </source>
</evidence>
<dbReference type="PROSITE" id="PS50822">
    <property type="entry name" value="PIWI"/>
    <property type="match status" value="1"/>
</dbReference>
<dbReference type="SMART" id="SM00950">
    <property type="entry name" value="Piwi"/>
    <property type="match status" value="1"/>
</dbReference>
<reference evidence="4" key="1">
    <citation type="submission" date="2023-12" db="PDB data bank">
        <title>Structural and mechanistic insights into a mesophilic prokaryotic Argonaute.</title>
        <authorList>
            <person name="Xin T."/>
            <person name="Hui D."/>
            <person name="Shaowen W."/>
        </authorList>
    </citation>
    <scope>STRUCTURE BY ELECTRON MICROSCOPY (2.85 ANGSTROMS)</scope>
</reference>
<dbReference type="InterPro" id="IPR012337">
    <property type="entry name" value="RNaseH-like_sf"/>
</dbReference>
<dbReference type="PDB" id="8XK3">
    <property type="method" value="EM"/>
    <property type="resolution" value="2.76 A"/>
    <property type="chains" value="A=1-737"/>
</dbReference>
<dbReference type="InterPro" id="IPR036397">
    <property type="entry name" value="RNaseH_sf"/>
</dbReference>
<dbReference type="SUPFAM" id="SSF53098">
    <property type="entry name" value="Ribonuclease H-like"/>
    <property type="match status" value="1"/>
</dbReference>
<dbReference type="EMDB" id="EMD-38408"/>
<name>A0ABF7PQ65_9BACL</name>
<dbReference type="EMDB" id="EMD-38414"/>
<keyword evidence="4 5" id="KW-0002">3D-structure</keyword>
<dbReference type="Gene3D" id="3.40.50.2300">
    <property type="match status" value="1"/>
</dbReference>
<evidence type="ECO:0000259" key="3">
    <source>
        <dbReference type="PROSITE" id="PS50822"/>
    </source>
</evidence>
<dbReference type="PDB" id="8XK0">
    <property type="method" value="EM"/>
    <property type="resolution" value="2.96 A"/>
    <property type="chains" value="A=1-737"/>
</dbReference>
<dbReference type="EMDB" id="EMD-38409"/>
<dbReference type="EMDB" id="EMD-38355"/>
<reference evidence="5 6" key="2">
    <citation type="journal article" date="2024" name="Nucleic Acids Res.">
        <title>Structural and mechanistic insights into a mesophilic prokaryotic Argonaute.</title>
        <authorList>
            <person name="Tao X."/>
            <person name="Ding H."/>
            <person name="Wu S."/>
            <person name="Wang F."/>
            <person name="Xu H."/>
            <person name="Li J."/>
            <person name="Zhai C."/>
            <person name="Li S."/>
            <person name="Chen K."/>
            <person name="Wu S."/>
            <person name="Liu Y."/>
            <person name="Ma L."/>
        </authorList>
    </citation>
    <scope>STRUCTURE BY ELECTRON MICROSCOPY (2.76 ANGSTROMS)</scope>
</reference>
<protein>
    <recommendedName>
        <fullName evidence="2">Protein argonaute</fullName>
    </recommendedName>
</protein>
<dbReference type="EMDB" id="EMD-38415"/>
<evidence type="ECO:0000256" key="1">
    <source>
        <dbReference type="ARBA" id="ARBA00035012"/>
    </source>
</evidence>
<sequence length="737" mass="85363">MEAYITEMVSRERANELEVYVYVFPRKQSDNNYEGVYHIMRAWQRANDLPLAYNQHTIMAFSPVRHMCGYTPMETQKRHINIDSPFERALLERLIKNSLIFTAERHLHAKRVGHALRLNQVQQIRQVIIYEAIELYVNIIENRISIGFHLTHQFEYVYTLQSMIEQGKTIRPGMRVVHSNGRQHYTYTVENVATYGVTDRCPLLQTSIYQYYVEKGAQHILRTFTRSTRVIHVRTKEQRLSYAATLLKPLCTFETMQPQDVLNVSKCIKLSASKRMKCTYRWIQQLRAQYRHLTFAPNPFTIAQNGYKLDQLSTPKVHFHRDYATVVSGMKTGKLYKGGNIKISVLFDEDFYLKHHITKKDIYQFIAVLQKIAIAQGVNMTISTSTKSITGKFTDDFFHHFTEEVEALQPIFAQTTVLAFITSTHLSNKKTRSYQLLKQYFGGKWDIASQVITEKTIEAFQKILHKHGLKNFYPNDEQHCLRVIDVLKNESFYYTVMNILLGVYVKSGIQPWILANTTHSDCFIGIDVSHENGNSAAGMMNVIGSQGHLIQQAPLNGILAGEKIDDTLLANLLKQMIKAYHTQFQRFPKHITIHRDGFWREHTALVEKIMSHYEITYDIVEIIKKPNRRMAFFNSVDNTFSTRQGTVYQRGNEAFLCATNPQQKVGMAQPIKIHQVTKTLPFSHIIEDVYNLSFLHIHAMNKMRLPATIHYADLSATAYQRGQVMPRSGNQTNLPFV</sequence>
<evidence type="ECO:0000313" key="4">
    <source>
        <dbReference type="PDB" id="8XHS"/>
    </source>
</evidence>
<dbReference type="PDB" id="8XJW">
    <property type="method" value="EM"/>
    <property type="resolution" value="2.84 A"/>
    <property type="chains" value="A=1-737"/>
</dbReference>
<proteinExistence type="evidence at protein level"/>